<keyword evidence="3" id="KW-0328">Glycosyltransferase</keyword>
<reference evidence="11 12" key="1">
    <citation type="journal article" date="2016" name="Nat. Commun.">
        <title>Thousands of microbial genomes shed light on interconnected biogeochemical processes in an aquifer system.</title>
        <authorList>
            <person name="Anantharaman K."/>
            <person name="Brown C.T."/>
            <person name="Hug L.A."/>
            <person name="Sharon I."/>
            <person name="Castelle C.J."/>
            <person name="Probst A.J."/>
            <person name="Thomas B.C."/>
            <person name="Singh A."/>
            <person name="Wilkins M.J."/>
            <person name="Karaoz U."/>
            <person name="Brodie E.L."/>
            <person name="Williams K.H."/>
            <person name="Hubbard S.S."/>
            <person name="Banfield J.F."/>
        </authorList>
    </citation>
    <scope>NUCLEOTIDE SEQUENCE [LARGE SCALE GENOMIC DNA]</scope>
</reference>
<dbReference type="InterPro" id="IPR001173">
    <property type="entry name" value="Glyco_trans_2-like"/>
</dbReference>
<dbReference type="GO" id="GO:0000271">
    <property type="term" value="P:polysaccharide biosynthetic process"/>
    <property type="evidence" value="ECO:0007669"/>
    <property type="project" value="InterPro"/>
</dbReference>
<keyword evidence="5 8" id="KW-0812">Transmembrane</keyword>
<evidence type="ECO:0000256" key="4">
    <source>
        <dbReference type="ARBA" id="ARBA00022679"/>
    </source>
</evidence>
<dbReference type="Gene3D" id="3.90.550.10">
    <property type="entry name" value="Spore Coat Polysaccharide Biosynthesis Protein SpsA, Chain A"/>
    <property type="match status" value="1"/>
</dbReference>
<dbReference type="Proteomes" id="UP000177369">
    <property type="component" value="Unassembled WGS sequence"/>
</dbReference>
<dbReference type="InterPro" id="IPR007267">
    <property type="entry name" value="GtrA_DPMS_TM"/>
</dbReference>
<feature type="transmembrane region" description="Helical" evidence="8">
    <location>
        <begin position="245"/>
        <end position="266"/>
    </location>
</feature>
<name>A0A1F5GB20_9BACT</name>
<dbReference type="Pfam" id="PF00535">
    <property type="entry name" value="Glycos_transf_2"/>
    <property type="match status" value="1"/>
</dbReference>
<comment type="similarity">
    <text evidence="2">Belongs to the glycosyltransferase 2 family.</text>
</comment>
<dbReference type="PANTHER" id="PTHR43398">
    <property type="entry name" value="DOLICHOL-PHOSPHATE MANNOSYLTRANSFERASE SUBUNIT 1"/>
    <property type="match status" value="1"/>
</dbReference>
<feature type="transmembrane region" description="Helical" evidence="8">
    <location>
        <begin position="302"/>
        <end position="321"/>
    </location>
</feature>
<evidence type="ECO:0000313" key="11">
    <source>
        <dbReference type="EMBL" id="OGD89025.1"/>
    </source>
</evidence>
<feature type="domain" description="Glycosyltransferase 2-like" evidence="9">
    <location>
        <begin position="6"/>
        <end position="175"/>
    </location>
</feature>
<evidence type="ECO:0000256" key="3">
    <source>
        <dbReference type="ARBA" id="ARBA00022676"/>
    </source>
</evidence>
<evidence type="ECO:0008006" key="13">
    <source>
        <dbReference type="Google" id="ProtNLM"/>
    </source>
</evidence>
<evidence type="ECO:0000259" key="9">
    <source>
        <dbReference type="Pfam" id="PF00535"/>
    </source>
</evidence>
<dbReference type="PANTHER" id="PTHR43398:SF1">
    <property type="entry name" value="DOLICHOL-PHOSPHATE MANNOSYLTRANSFERASE SUBUNIT 1"/>
    <property type="match status" value="1"/>
</dbReference>
<gene>
    <name evidence="11" type="ORF">A3D04_00415</name>
</gene>
<evidence type="ECO:0000256" key="8">
    <source>
        <dbReference type="SAM" id="Phobius"/>
    </source>
</evidence>
<protein>
    <recommendedName>
        <fullName evidence="13">GtrA-like protein domain-containing protein</fullName>
    </recommendedName>
</protein>
<dbReference type="EMBL" id="MFBD01000014">
    <property type="protein sequence ID" value="OGD89025.1"/>
    <property type="molecule type" value="Genomic_DNA"/>
</dbReference>
<dbReference type="InterPro" id="IPR029044">
    <property type="entry name" value="Nucleotide-diphossugar_trans"/>
</dbReference>
<evidence type="ECO:0000256" key="7">
    <source>
        <dbReference type="ARBA" id="ARBA00023136"/>
    </source>
</evidence>
<evidence type="ECO:0000259" key="10">
    <source>
        <dbReference type="Pfam" id="PF04138"/>
    </source>
</evidence>
<comment type="subcellular location">
    <subcellularLocation>
        <location evidence="1">Membrane</location>
        <topology evidence="1">Multi-pass membrane protein</topology>
    </subcellularLocation>
</comment>
<keyword evidence="7 8" id="KW-0472">Membrane</keyword>
<proteinExistence type="inferred from homology"/>
<feature type="transmembrane region" description="Helical" evidence="8">
    <location>
        <begin position="342"/>
        <end position="364"/>
    </location>
</feature>
<feature type="transmembrane region" description="Helical" evidence="8">
    <location>
        <begin position="370"/>
        <end position="392"/>
    </location>
</feature>
<evidence type="ECO:0000256" key="5">
    <source>
        <dbReference type="ARBA" id="ARBA00022692"/>
    </source>
</evidence>
<dbReference type="STRING" id="1797714.A3D04_00415"/>
<dbReference type="GO" id="GO:0004582">
    <property type="term" value="F:dolichyl-phosphate beta-D-mannosyltransferase activity"/>
    <property type="evidence" value="ECO:0007669"/>
    <property type="project" value="InterPro"/>
</dbReference>
<dbReference type="Pfam" id="PF04138">
    <property type="entry name" value="GtrA_DPMS_TM"/>
    <property type="match status" value="1"/>
</dbReference>
<keyword evidence="6 8" id="KW-1133">Transmembrane helix</keyword>
<dbReference type="AlphaFoldDB" id="A0A1F5GB20"/>
<evidence type="ECO:0000256" key="6">
    <source>
        <dbReference type="ARBA" id="ARBA00022989"/>
    </source>
</evidence>
<dbReference type="SUPFAM" id="SSF53448">
    <property type="entry name" value="Nucleotide-diphospho-sugar transferases"/>
    <property type="match status" value="1"/>
</dbReference>
<evidence type="ECO:0000313" key="12">
    <source>
        <dbReference type="Proteomes" id="UP000177369"/>
    </source>
</evidence>
<organism evidence="11 12">
    <name type="scientific">Candidatus Curtissbacteria bacterium RIFCSPHIGHO2_02_FULL_40_16b</name>
    <dbReference type="NCBI Taxonomy" id="1797714"/>
    <lineage>
        <taxon>Bacteria</taxon>
        <taxon>Candidatus Curtissiibacteriota</taxon>
    </lineage>
</organism>
<sequence length="408" mass="46733">MRLVVNIPTYNEKENIEEIINKVLDQNKKIPQVDLHVLVSDSHSADGTGDIVKRMSRENSRVHYLDVKERGIGVGLIKGHRFSLNKLKADILAQMDGDLSHDPSTLPKMLRYIQEGYDLVNGSRSMAGGKNLLGWHRRFFSRGMSLYCRLVWGTFNLTEYANSYRMFTKKLFKKINFNNVPWKSKTYIVQPAFLYAALISGARIKEVPIIFEDRKKGYSKAQIVAYILDVIKFGVKVRFQKSKTIIKFLMVGSASYVINAFLLGILNRGDLFFLPFLDEPLLLIVPSIGSAPHFLFITFDRLLVSSIIAIQASIIFNFIFHDNWTFKYRSRKGPKIRRFLKFNLTSIGSPLIQLLSILFFARVFNLHEQIGLAIGVIIGLSFNYAVNLLWIWKAPEQSELQSVRAKTI</sequence>
<accession>A0A1F5GB20</accession>
<comment type="caution">
    <text evidence="11">The sequence shown here is derived from an EMBL/GenBank/DDBJ whole genome shotgun (WGS) entry which is preliminary data.</text>
</comment>
<feature type="domain" description="GtrA/DPMS transmembrane" evidence="10">
    <location>
        <begin position="302"/>
        <end position="392"/>
    </location>
</feature>
<dbReference type="InterPro" id="IPR039528">
    <property type="entry name" value="DPM1-like"/>
</dbReference>
<keyword evidence="4" id="KW-0808">Transferase</keyword>
<dbReference type="GO" id="GO:0016020">
    <property type="term" value="C:membrane"/>
    <property type="evidence" value="ECO:0007669"/>
    <property type="project" value="UniProtKB-SubCell"/>
</dbReference>
<evidence type="ECO:0000256" key="1">
    <source>
        <dbReference type="ARBA" id="ARBA00004141"/>
    </source>
</evidence>
<evidence type="ECO:0000256" key="2">
    <source>
        <dbReference type="ARBA" id="ARBA00006739"/>
    </source>
</evidence>
<dbReference type="GO" id="GO:0009247">
    <property type="term" value="P:glycolipid biosynthetic process"/>
    <property type="evidence" value="ECO:0007669"/>
    <property type="project" value="TreeGrafter"/>
</dbReference>